<sequence length="70" mass="6818">MKKIIALLFVGSVLTFAACQSKPKTEEAAVDSTAAALDSSAAAADTSAKAAVDSASASMSAVAPADSAKK</sequence>
<evidence type="ECO:0000313" key="2">
    <source>
        <dbReference type="EMBL" id="MBO0933440.1"/>
    </source>
</evidence>
<name>A0A939G9G1_9BACT</name>
<comment type="caution">
    <text evidence="2">The sequence shown here is derived from an EMBL/GenBank/DDBJ whole genome shotgun (WGS) entry which is preliminary data.</text>
</comment>
<reference evidence="2 3" key="1">
    <citation type="submission" date="2021-03" db="EMBL/GenBank/DDBJ databases">
        <title>Fibrella sp. HMF5036 genome sequencing and assembly.</title>
        <authorList>
            <person name="Kang H."/>
            <person name="Kim H."/>
            <person name="Bae S."/>
            <person name="Joh K."/>
        </authorList>
    </citation>
    <scope>NUCLEOTIDE SEQUENCE [LARGE SCALE GENOMIC DNA]</scope>
    <source>
        <strain evidence="2 3">HMF5036</strain>
    </source>
</reference>
<gene>
    <name evidence="2" type="ORF">J2I48_20685</name>
</gene>
<dbReference type="AlphaFoldDB" id="A0A939G9G1"/>
<proteinExistence type="predicted"/>
<dbReference type="EMBL" id="JAFMYU010000019">
    <property type="protein sequence ID" value="MBO0933440.1"/>
    <property type="molecule type" value="Genomic_DNA"/>
</dbReference>
<dbReference type="Proteomes" id="UP000664795">
    <property type="component" value="Unassembled WGS sequence"/>
</dbReference>
<evidence type="ECO:0000256" key="1">
    <source>
        <dbReference type="SAM" id="SignalP"/>
    </source>
</evidence>
<evidence type="ECO:0008006" key="4">
    <source>
        <dbReference type="Google" id="ProtNLM"/>
    </source>
</evidence>
<organism evidence="2 3">
    <name type="scientific">Fibrella aquatilis</name>
    <dbReference type="NCBI Taxonomy" id="2817059"/>
    <lineage>
        <taxon>Bacteria</taxon>
        <taxon>Pseudomonadati</taxon>
        <taxon>Bacteroidota</taxon>
        <taxon>Cytophagia</taxon>
        <taxon>Cytophagales</taxon>
        <taxon>Spirosomataceae</taxon>
        <taxon>Fibrella</taxon>
    </lineage>
</organism>
<dbReference type="RefSeq" id="WP_207337405.1">
    <property type="nucleotide sequence ID" value="NZ_JAFMYU010000019.1"/>
</dbReference>
<keyword evidence="3" id="KW-1185">Reference proteome</keyword>
<keyword evidence="1" id="KW-0732">Signal</keyword>
<dbReference type="PROSITE" id="PS51257">
    <property type="entry name" value="PROKAR_LIPOPROTEIN"/>
    <property type="match status" value="1"/>
</dbReference>
<accession>A0A939G9G1</accession>
<feature type="signal peptide" evidence="1">
    <location>
        <begin position="1"/>
        <end position="17"/>
    </location>
</feature>
<protein>
    <recommendedName>
        <fullName evidence="4">Lipoprotein</fullName>
    </recommendedName>
</protein>
<evidence type="ECO:0000313" key="3">
    <source>
        <dbReference type="Proteomes" id="UP000664795"/>
    </source>
</evidence>
<feature type="chain" id="PRO_5036906395" description="Lipoprotein" evidence="1">
    <location>
        <begin position="18"/>
        <end position="70"/>
    </location>
</feature>